<organism evidence="2 3">
    <name type="scientific">Paenibacillus herberti</name>
    <dbReference type="NCBI Taxonomy" id="1619309"/>
    <lineage>
        <taxon>Bacteria</taxon>
        <taxon>Bacillati</taxon>
        <taxon>Bacillota</taxon>
        <taxon>Bacilli</taxon>
        <taxon>Bacillales</taxon>
        <taxon>Paenibacillaceae</taxon>
        <taxon>Paenibacillus</taxon>
    </lineage>
</organism>
<comment type="caution">
    <text evidence="2">The sequence shown here is derived from an EMBL/GenBank/DDBJ whole genome shotgun (WGS) entry which is preliminary data.</text>
</comment>
<name>A0A229NUW0_9BACL</name>
<evidence type="ECO:0000256" key="1">
    <source>
        <dbReference type="SAM" id="Phobius"/>
    </source>
</evidence>
<evidence type="ECO:0000313" key="2">
    <source>
        <dbReference type="EMBL" id="OXM13658.1"/>
    </source>
</evidence>
<keyword evidence="1" id="KW-0812">Transmembrane</keyword>
<keyword evidence="1" id="KW-1133">Transmembrane helix</keyword>
<proteinExistence type="predicted"/>
<gene>
    <name evidence="2" type="ORF">CGZ75_21810</name>
</gene>
<keyword evidence="3" id="KW-1185">Reference proteome</keyword>
<feature type="transmembrane region" description="Helical" evidence="1">
    <location>
        <begin position="6"/>
        <end position="28"/>
    </location>
</feature>
<accession>A0A229NUW0</accession>
<dbReference type="AlphaFoldDB" id="A0A229NUW0"/>
<sequence length="160" mass="17626">MGSKSSSGIILILFILLVIVTGIVSNIVSKFPRQSDVIEAQGDVTGTTQGFDIINNTRNHSFFLRDTYGERVSPTPSFIIPPNGGITHFELPTRAFTTTRVAALYDVYNDFGIIVGYLQFTLESFSGITAEILGPETTAPIKTRKDNTKRYPTLFLTDPM</sequence>
<dbReference type="EMBL" id="NMUQ01000003">
    <property type="protein sequence ID" value="OXM13658.1"/>
    <property type="molecule type" value="Genomic_DNA"/>
</dbReference>
<reference evidence="2 3" key="1">
    <citation type="submission" date="2017-07" db="EMBL/GenBank/DDBJ databases">
        <title>Paenibacillus herberti R33 genome sequencing and assembly.</title>
        <authorList>
            <person name="Su W."/>
        </authorList>
    </citation>
    <scope>NUCLEOTIDE SEQUENCE [LARGE SCALE GENOMIC DNA]</scope>
    <source>
        <strain evidence="2 3">R33</strain>
    </source>
</reference>
<protein>
    <submittedName>
        <fullName evidence="2">Uncharacterized protein</fullName>
    </submittedName>
</protein>
<dbReference type="OrthoDB" id="9842496at2"/>
<dbReference type="Proteomes" id="UP000215145">
    <property type="component" value="Unassembled WGS sequence"/>
</dbReference>
<keyword evidence="1" id="KW-0472">Membrane</keyword>
<evidence type="ECO:0000313" key="3">
    <source>
        <dbReference type="Proteomes" id="UP000215145"/>
    </source>
</evidence>
<dbReference type="RefSeq" id="WP_089526362.1">
    <property type="nucleotide sequence ID" value="NZ_NMUQ01000003.1"/>
</dbReference>